<proteinExistence type="predicted"/>
<feature type="chain" id="PRO_5037621927" description="DUF4998 domain-containing protein" evidence="1">
    <location>
        <begin position="25"/>
        <end position="238"/>
    </location>
</feature>
<name>A0A917IU34_9BACT</name>
<reference evidence="2" key="2">
    <citation type="submission" date="2020-09" db="EMBL/GenBank/DDBJ databases">
        <authorList>
            <person name="Sun Q."/>
            <person name="Zhou Y."/>
        </authorList>
    </citation>
    <scope>NUCLEOTIDE SEQUENCE</scope>
    <source>
        <strain evidence="2">CGMCC 1.15290</strain>
    </source>
</reference>
<organism evidence="2 3">
    <name type="scientific">Filimonas zeae</name>
    <dbReference type="NCBI Taxonomy" id="1737353"/>
    <lineage>
        <taxon>Bacteria</taxon>
        <taxon>Pseudomonadati</taxon>
        <taxon>Bacteroidota</taxon>
        <taxon>Chitinophagia</taxon>
        <taxon>Chitinophagales</taxon>
        <taxon>Chitinophagaceae</taxon>
        <taxon>Filimonas</taxon>
    </lineage>
</organism>
<keyword evidence="1" id="KW-0732">Signal</keyword>
<dbReference type="Pfam" id="PF16389">
    <property type="entry name" value="DUF4998"/>
    <property type="match status" value="1"/>
</dbReference>
<dbReference type="AlphaFoldDB" id="A0A917IU34"/>
<reference evidence="2" key="1">
    <citation type="journal article" date="2014" name="Int. J. Syst. Evol. Microbiol.">
        <title>Complete genome sequence of Corynebacterium casei LMG S-19264T (=DSM 44701T), isolated from a smear-ripened cheese.</title>
        <authorList>
            <consortium name="US DOE Joint Genome Institute (JGI-PGF)"/>
            <person name="Walter F."/>
            <person name="Albersmeier A."/>
            <person name="Kalinowski J."/>
            <person name="Ruckert C."/>
        </authorList>
    </citation>
    <scope>NUCLEOTIDE SEQUENCE</scope>
    <source>
        <strain evidence="2">CGMCC 1.15290</strain>
    </source>
</reference>
<evidence type="ECO:0008006" key="4">
    <source>
        <dbReference type="Google" id="ProtNLM"/>
    </source>
</evidence>
<feature type="signal peptide" evidence="1">
    <location>
        <begin position="1"/>
        <end position="24"/>
    </location>
</feature>
<evidence type="ECO:0000313" key="3">
    <source>
        <dbReference type="Proteomes" id="UP000627292"/>
    </source>
</evidence>
<keyword evidence="3" id="KW-1185">Reference proteome</keyword>
<evidence type="ECO:0000256" key="1">
    <source>
        <dbReference type="SAM" id="SignalP"/>
    </source>
</evidence>
<evidence type="ECO:0000313" key="2">
    <source>
        <dbReference type="EMBL" id="GGH63827.1"/>
    </source>
</evidence>
<dbReference type="EMBL" id="BMIB01000002">
    <property type="protein sequence ID" value="GGH63827.1"/>
    <property type="molecule type" value="Genomic_DNA"/>
</dbReference>
<dbReference type="RefSeq" id="WP_188951429.1">
    <property type="nucleotide sequence ID" value="NZ_BMIB01000002.1"/>
</dbReference>
<dbReference type="PROSITE" id="PS51257">
    <property type="entry name" value="PROKAR_LIPOPROTEIN"/>
    <property type="match status" value="1"/>
</dbReference>
<accession>A0A917IU34</accession>
<comment type="caution">
    <text evidence="2">The sequence shown here is derived from an EMBL/GenBank/DDBJ whole genome shotgun (WGS) entry which is preliminary data.</text>
</comment>
<sequence>MKSMYLAGAVAVLLSAAVSSCTKSDDYKEFLESGPQIYPAKIDSLKVATGRYRAGLSWIVSSDPSVVKARIYWNNRSDSMDVAIDAAQRPDTVKAIVAGLEEKPYTFEVFTFNKQGNRSIGVSASGRALGERYEEALLNWSVVHKQIIPAAPPYSSALVVWSPFYLDGIVGVSATYTDADGNQQTKVLPADAAASATSLSFVFEKFTPGGTLTYTTLYLPQKQALDTLSAAPETITIP</sequence>
<gene>
    <name evidence="2" type="ORF">GCM10011379_15170</name>
</gene>
<protein>
    <recommendedName>
        <fullName evidence="4">DUF4998 domain-containing protein</fullName>
    </recommendedName>
</protein>
<dbReference type="Proteomes" id="UP000627292">
    <property type="component" value="Unassembled WGS sequence"/>
</dbReference>